<evidence type="ECO:0000313" key="3">
    <source>
        <dbReference type="Proteomes" id="UP000528286"/>
    </source>
</evidence>
<organism evidence="2 3">
    <name type="scientific">Gellertiella hungarica</name>
    <dbReference type="NCBI Taxonomy" id="1572859"/>
    <lineage>
        <taxon>Bacteria</taxon>
        <taxon>Pseudomonadati</taxon>
        <taxon>Pseudomonadota</taxon>
        <taxon>Alphaproteobacteria</taxon>
        <taxon>Hyphomicrobiales</taxon>
        <taxon>Rhizobiaceae</taxon>
        <taxon>Gellertiella</taxon>
    </lineage>
</organism>
<reference evidence="2 3" key="1">
    <citation type="submission" date="2020-08" db="EMBL/GenBank/DDBJ databases">
        <title>Genomic Encyclopedia of Type Strains, Phase IV (KMG-IV): sequencing the most valuable type-strain genomes for metagenomic binning, comparative biology and taxonomic classification.</title>
        <authorList>
            <person name="Goeker M."/>
        </authorList>
    </citation>
    <scope>NUCLEOTIDE SEQUENCE [LARGE SCALE GENOMIC DNA]</scope>
    <source>
        <strain evidence="2 3">DSM 29853</strain>
    </source>
</reference>
<evidence type="ECO:0000259" key="1">
    <source>
        <dbReference type="Pfam" id="PF10135"/>
    </source>
</evidence>
<dbReference type="Pfam" id="PF10135">
    <property type="entry name" value="Rod-binding"/>
    <property type="match status" value="1"/>
</dbReference>
<sequence>MLDVVRAADPQQVQEAQARLKANRAAFRATSLADAGAGFSASLDQVRNPSFDAGLGNVSRTRINPADVPKPYREYEAVFLQNFVKSMLPDSEDVYGKGVAGDMWKSMAGEQIGEVLAQGRGVGIAEQMFAQSIARQQAHGGLQATTDENDRQAALSAVRDLERRTFGVSHDDSDKSSRA</sequence>
<keyword evidence="3" id="KW-1185">Reference proteome</keyword>
<gene>
    <name evidence="2" type="ORF">GGR23_001325</name>
</gene>
<feature type="domain" description="Flagellar protein FlgJ N-terminal" evidence="1">
    <location>
        <begin position="85"/>
        <end position="131"/>
    </location>
</feature>
<protein>
    <submittedName>
        <fullName evidence="2">Rod binding domain-containing protein</fullName>
    </submittedName>
</protein>
<dbReference type="Proteomes" id="UP000528286">
    <property type="component" value="Unassembled WGS sequence"/>
</dbReference>
<name>A0A7W6NJU6_9HYPH</name>
<accession>A0A7W6NJU6</accession>
<dbReference type="AlphaFoldDB" id="A0A7W6NJU6"/>
<dbReference type="EMBL" id="JACIEZ010000002">
    <property type="protein sequence ID" value="MBB4064148.1"/>
    <property type="molecule type" value="Genomic_DNA"/>
</dbReference>
<proteinExistence type="predicted"/>
<dbReference type="InterPro" id="IPR019301">
    <property type="entry name" value="Flagellar_prot_FlgJ_N"/>
</dbReference>
<evidence type="ECO:0000313" key="2">
    <source>
        <dbReference type="EMBL" id="MBB4064148.1"/>
    </source>
</evidence>
<comment type="caution">
    <text evidence="2">The sequence shown here is derived from an EMBL/GenBank/DDBJ whole genome shotgun (WGS) entry which is preliminary data.</text>
</comment>